<dbReference type="InterPro" id="IPR020051">
    <property type="entry name" value="SagB-type_dehydrogenase"/>
</dbReference>
<dbReference type="CDD" id="cd02142">
    <property type="entry name" value="McbC_SagB-like_oxidoreductase"/>
    <property type="match status" value="1"/>
</dbReference>
<evidence type="ECO:0000313" key="3">
    <source>
        <dbReference type="Proteomes" id="UP000288002"/>
    </source>
</evidence>
<dbReference type="RefSeq" id="WP_127647947.1">
    <property type="nucleotide sequence ID" value="NZ_MKWS01000002.1"/>
</dbReference>
<dbReference type="InterPro" id="IPR000415">
    <property type="entry name" value="Nitroreductase-like"/>
</dbReference>
<dbReference type="Pfam" id="PF00881">
    <property type="entry name" value="Nitroreductase"/>
    <property type="match status" value="1"/>
</dbReference>
<gene>
    <name evidence="2" type="ORF">A9HBioS_0878</name>
</gene>
<reference evidence="2 3" key="1">
    <citation type="submission" date="2016-10" db="EMBL/GenBank/DDBJ databases">
        <title>Search of new enzymes for the oxidation of sulfur compounds.</title>
        <authorList>
            <person name="Novo A."/>
            <person name="Moreira I.S."/>
            <person name="Castro P.M."/>
        </authorList>
    </citation>
    <scope>NUCLEOTIDE SEQUENCE [LARGE SCALE GENOMIC DNA]</scope>
    <source>
        <strain evidence="2 3">A9</strain>
    </source>
</reference>
<proteinExistence type="predicted"/>
<sequence>MHINPYLFILPRTPGLIVWNYKEHTQYELDIDYSSRLAKLIHDPNQFDSRNTIDIQLLNTNILTITKIDSPEWGWDELSKIYHIGTQNIPCEQVPQNIHEWSRQYLDHCNEVLAAEAPDTERPAQSVERRIMLPAPITLTESSLGNALLQRKTCRSFTGEAITLETVATLLYLSLGYLDERENDRDASIVPGLGARRSSPSGGGLNACEGFVLAQNVSGLEPGIYAYHPAEHALTPVGPLPEPALGHLLAGQHFINNLPLGLFITARFDKLWWKYQHSRAYRMAFVEAGHLSQSFQLVATTLGLNTWLTGAFGDHQVETLLGIEGSAEQPLFFVGCGASEGQAMCQEMQDLLRETQA</sequence>
<dbReference type="GO" id="GO:0016491">
    <property type="term" value="F:oxidoreductase activity"/>
    <property type="evidence" value="ECO:0007669"/>
    <property type="project" value="InterPro"/>
</dbReference>
<dbReference type="PANTHER" id="PTHR43745:SF2">
    <property type="entry name" value="NITROREDUCTASE MJ1384-RELATED"/>
    <property type="match status" value="1"/>
</dbReference>
<dbReference type="AlphaFoldDB" id="A0AA94JJ42"/>
<dbReference type="InterPro" id="IPR029479">
    <property type="entry name" value="Nitroreductase"/>
</dbReference>
<dbReference type="NCBIfam" id="TIGR03605">
    <property type="entry name" value="antibiot_sagB"/>
    <property type="match status" value="1"/>
</dbReference>
<feature type="domain" description="Nitroreductase" evidence="1">
    <location>
        <begin position="149"/>
        <end position="337"/>
    </location>
</feature>
<organism evidence="2 3">
    <name type="scientific">Pseudomonas koreensis</name>
    <dbReference type="NCBI Taxonomy" id="198620"/>
    <lineage>
        <taxon>Bacteria</taxon>
        <taxon>Pseudomonadati</taxon>
        <taxon>Pseudomonadota</taxon>
        <taxon>Gammaproteobacteria</taxon>
        <taxon>Pseudomonadales</taxon>
        <taxon>Pseudomonadaceae</taxon>
        <taxon>Pseudomonas</taxon>
    </lineage>
</organism>
<dbReference type="Proteomes" id="UP000288002">
    <property type="component" value="Unassembled WGS sequence"/>
</dbReference>
<dbReference type="PANTHER" id="PTHR43745">
    <property type="entry name" value="NITROREDUCTASE MJ1384-RELATED"/>
    <property type="match status" value="1"/>
</dbReference>
<dbReference type="InterPro" id="IPR052544">
    <property type="entry name" value="Bacteriocin_Proc_Enz"/>
</dbReference>
<protein>
    <submittedName>
        <fullName evidence="2">SagB-type dehydrogenase</fullName>
    </submittedName>
</protein>
<dbReference type="SUPFAM" id="SSF55469">
    <property type="entry name" value="FMN-dependent nitroreductase-like"/>
    <property type="match status" value="1"/>
</dbReference>
<dbReference type="EMBL" id="MKWS01000002">
    <property type="protein sequence ID" value="RVD79233.1"/>
    <property type="molecule type" value="Genomic_DNA"/>
</dbReference>
<name>A0AA94JJ42_9PSED</name>
<evidence type="ECO:0000313" key="2">
    <source>
        <dbReference type="EMBL" id="RVD79233.1"/>
    </source>
</evidence>
<evidence type="ECO:0000259" key="1">
    <source>
        <dbReference type="Pfam" id="PF00881"/>
    </source>
</evidence>
<comment type="caution">
    <text evidence="2">The sequence shown here is derived from an EMBL/GenBank/DDBJ whole genome shotgun (WGS) entry which is preliminary data.</text>
</comment>
<dbReference type="Gene3D" id="3.40.109.10">
    <property type="entry name" value="NADH Oxidase"/>
    <property type="match status" value="1"/>
</dbReference>
<accession>A0AA94JJ42</accession>